<accession>A0A437LY71</accession>
<dbReference type="OrthoDB" id="7452167at2"/>
<proteinExistence type="predicted"/>
<sequence>MSSFEAQRILSDPVSVSVADGYVLVDHPCGVALTLTASAAIQTAVRLRTAALEAEASSEPGTDRSD</sequence>
<protein>
    <submittedName>
        <fullName evidence="1">Uncharacterized protein</fullName>
    </submittedName>
</protein>
<comment type="caution">
    <text evidence="1">The sequence shown here is derived from an EMBL/GenBank/DDBJ whole genome shotgun (WGS) entry which is preliminary data.</text>
</comment>
<organism evidence="1 2">
    <name type="scientific">Sphingomonas crocodyli</name>
    <dbReference type="NCBI Taxonomy" id="1979270"/>
    <lineage>
        <taxon>Bacteria</taxon>
        <taxon>Pseudomonadati</taxon>
        <taxon>Pseudomonadota</taxon>
        <taxon>Alphaproteobacteria</taxon>
        <taxon>Sphingomonadales</taxon>
        <taxon>Sphingomonadaceae</taxon>
        <taxon>Sphingomonas</taxon>
    </lineage>
</organism>
<keyword evidence="2" id="KW-1185">Reference proteome</keyword>
<gene>
    <name evidence="1" type="ORF">EOD43_19130</name>
</gene>
<evidence type="ECO:0000313" key="2">
    <source>
        <dbReference type="Proteomes" id="UP000282971"/>
    </source>
</evidence>
<name>A0A437LY71_9SPHN</name>
<dbReference type="EMBL" id="SACN01000003">
    <property type="protein sequence ID" value="RVT90379.1"/>
    <property type="molecule type" value="Genomic_DNA"/>
</dbReference>
<dbReference type="RefSeq" id="WP_127745635.1">
    <property type="nucleotide sequence ID" value="NZ_SACN01000003.1"/>
</dbReference>
<reference evidence="1 2" key="1">
    <citation type="submission" date="2019-01" db="EMBL/GenBank/DDBJ databases">
        <authorList>
            <person name="Chen W.-M."/>
        </authorList>
    </citation>
    <scope>NUCLEOTIDE SEQUENCE [LARGE SCALE GENOMIC DNA]</scope>
    <source>
        <strain evidence="1 2">CCP-7</strain>
    </source>
</reference>
<dbReference type="AlphaFoldDB" id="A0A437LY71"/>
<dbReference type="Proteomes" id="UP000282971">
    <property type="component" value="Unassembled WGS sequence"/>
</dbReference>
<evidence type="ECO:0000313" key="1">
    <source>
        <dbReference type="EMBL" id="RVT90379.1"/>
    </source>
</evidence>